<gene>
    <name evidence="1" type="ordered locus">CPS_0676</name>
</gene>
<dbReference type="KEGG" id="cps:CPS_0676"/>
<dbReference type="AlphaFoldDB" id="Q488T8"/>
<dbReference type="Proteomes" id="UP000000547">
    <property type="component" value="Chromosome"/>
</dbReference>
<evidence type="ECO:0000313" key="2">
    <source>
        <dbReference type="Proteomes" id="UP000000547"/>
    </source>
</evidence>
<accession>Q488T8</accession>
<organism evidence="1 2">
    <name type="scientific">Colwellia psychrerythraea (strain 34H / ATCC BAA-681)</name>
    <name type="common">Vibrio psychroerythus</name>
    <dbReference type="NCBI Taxonomy" id="167879"/>
    <lineage>
        <taxon>Bacteria</taxon>
        <taxon>Pseudomonadati</taxon>
        <taxon>Pseudomonadota</taxon>
        <taxon>Gammaproteobacteria</taxon>
        <taxon>Alteromonadales</taxon>
        <taxon>Colwelliaceae</taxon>
        <taxon>Colwellia</taxon>
    </lineage>
</organism>
<dbReference type="STRING" id="167879.CPS_0676"/>
<dbReference type="HOGENOM" id="CLU_3326848_0_0_6"/>
<dbReference type="EMBL" id="CP000083">
    <property type="protein sequence ID" value="AAZ24380.1"/>
    <property type="molecule type" value="Genomic_DNA"/>
</dbReference>
<protein>
    <submittedName>
        <fullName evidence="1">Uncharacterized protein</fullName>
    </submittedName>
</protein>
<name>Q488T8_COLP3</name>
<reference evidence="1" key="1">
    <citation type="journal article" date="2005" name="Proc. Natl. Acad. Sci. U.S.A.">
        <title>The psychrophilic lifestyle as revealed by the genome sequence of Colwellia psychrerythraea 34H through genomic and proteomic analyses.</title>
        <authorList>
            <person name="Methe B.A."/>
            <person name="Nelson K.E."/>
            <person name="Deming J.W."/>
            <person name="Momen B."/>
            <person name="Melamud E."/>
            <person name="Zhang X."/>
            <person name="Moult J."/>
            <person name="Madupu R."/>
            <person name="Nelson W.C."/>
            <person name="Dodson R.J."/>
            <person name="Brinkac L.M."/>
            <person name="Daugherty S.C."/>
            <person name="Durkin A.S."/>
            <person name="DeBoy R.T."/>
            <person name="Kolonay J.F."/>
            <person name="Sullivan S.A."/>
            <person name="Zhou L."/>
            <person name="Davidsen T.M."/>
            <person name="Wu M."/>
            <person name="Huston A.L."/>
            <person name="Lewis M."/>
            <person name="Weaver B."/>
            <person name="Weidman J.F."/>
            <person name="Khouri H."/>
            <person name="Utterback T.R."/>
            <person name="Feldblyum T.V."/>
            <person name="Fraser C.M."/>
        </authorList>
    </citation>
    <scope>NUCLEOTIDE SEQUENCE [LARGE SCALE GENOMIC DNA]</scope>
    <source>
        <strain evidence="1">34H</strain>
    </source>
</reference>
<proteinExistence type="predicted"/>
<sequence>MKTMRGNRWMLKQMLMVFINLNYNGLSEARGAARLPTS</sequence>
<evidence type="ECO:0000313" key="1">
    <source>
        <dbReference type="EMBL" id="AAZ24380.1"/>
    </source>
</evidence>